<evidence type="ECO:0000256" key="2">
    <source>
        <dbReference type="ARBA" id="ARBA00022679"/>
    </source>
</evidence>
<dbReference type="Pfam" id="PF01739">
    <property type="entry name" value="CheR"/>
    <property type="match status" value="1"/>
</dbReference>
<dbReference type="GO" id="GO:0032259">
    <property type="term" value="P:methylation"/>
    <property type="evidence" value="ECO:0007669"/>
    <property type="project" value="UniProtKB-KW"/>
</dbReference>
<keyword evidence="3" id="KW-0949">S-adenosyl-L-methionine</keyword>
<keyword evidence="2 6" id="KW-0808">Transferase</keyword>
<reference evidence="6 7" key="1">
    <citation type="journal article" date="2010" name="Stand. Genomic Sci.">
        <title>Complete genome sequence of Haliangium ochraceum type strain (SMP-2).</title>
        <authorList>
            <consortium name="US DOE Joint Genome Institute (JGI-PGF)"/>
            <person name="Ivanova N."/>
            <person name="Daum C."/>
            <person name="Lang E."/>
            <person name="Abt B."/>
            <person name="Kopitz M."/>
            <person name="Saunders E."/>
            <person name="Lapidus A."/>
            <person name="Lucas S."/>
            <person name="Glavina Del Rio T."/>
            <person name="Nolan M."/>
            <person name="Tice H."/>
            <person name="Copeland A."/>
            <person name="Cheng J.F."/>
            <person name="Chen F."/>
            <person name="Bruce D."/>
            <person name="Goodwin L."/>
            <person name="Pitluck S."/>
            <person name="Mavromatis K."/>
            <person name="Pati A."/>
            <person name="Mikhailova N."/>
            <person name="Chen A."/>
            <person name="Palaniappan K."/>
            <person name="Land M."/>
            <person name="Hauser L."/>
            <person name="Chang Y.J."/>
            <person name="Jeffries C.D."/>
            <person name="Detter J.C."/>
            <person name="Brettin T."/>
            <person name="Rohde M."/>
            <person name="Goker M."/>
            <person name="Bristow J."/>
            <person name="Markowitz V."/>
            <person name="Eisen J.A."/>
            <person name="Hugenholtz P."/>
            <person name="Kyrpides N.C."/>
            <person name="Klenk H.P."/>
        </authorList>
    </citation>
    <scope>NUCLEOTIDE SEQUENCE [LARGE SCALE GENOMIC DNA]</scope>
    <source>
        <strain evidence="7">DSM 14365 / CIP 107738 / JCM 11303 / AJ 13395 / SMP-2</strain>
    </source>
</reference>
<dbReference type="EMBL" id="CP001804">
    <property type="protein sequence ID" value="ACY15758.1"/>
    <property type="molecule type" value="Genomic_DNA"/>
</dbReference>
<evidence type="ECO:0000256" key="3">
    <source>
        <dbReference type="ARBA" id="ARBA00022691"/>
    </source>
</evidence>
<proteinExistence type="predicted"/>
<evidence type="ECO:0000313" key="6">
    <source>
        <dbReference type="EMBL" id="ACY15758.1"/>
    </source>
</evidence>
<dbReference type="KEGG" id="hoh:Hoch_3256"/>
<dbReference type="OrthoDB" id="9786165at2"/>
<feature type="compositionally biased region" description="Basic residues" evidence="4">
    <location>
        <begin position="296"/>
        <end position="312"/>
    </location>
</feature>
<keyword evidence="7" id="KW-1185">Reference proteome</keyword>
<feature type="compositionally biased region" description="Pro residues" evidence="4">
    <location>
        <begin position="318"/>
        <end position="342"/>
    </location>
</feature>
<dbReference type="RefSeq" id="WP_012828358.1">
    <property type="nucleotide sequence ID" value="NC_013440.1"/>
</dbReference>
<name>D0LTR4_HALO1</name>
<dbReference type="GO" id="GO:0008983">
    <property type="term" value="F:protein-glutamate O-methyltransferase activity"/>
    <property type="evidence" value="ECO:0007669"/>
    <property type="project" value="UniProtKB-EC"/>
</dbReference>
<gene>
    <name evidence="6" type="ordered locus">Hoch_3256</name>
</gene>
<sequence length="488" mass="53373">MSEPPPVPLESELRGAFATLLEQQFGLVFPSSRQPLIDDGVRAALRRLDESAPRALLERMERDDAEAWEAMATAMTIGETYFFRDPSHFDLLRLIMRGAPRNRRMRLWSSACANGAEPYSMAILALEEFGAAAAERVEILGTDIDRERLATAREGVYRPWSLRNMPPQVRERWFAETEAGGYALCQPARALVRFRWLNLIDSDDDEARWPHDVDVAFCRNVLVYFGSAAIARTAAGLRDALRLEGWLIPGPSDPLLACAGLSIDASPGFIAYRRRTPAPPPPSPQRTTRPPPLRLYARRRSTTLKLRTRARSQRTPERPSPTVAPPAPAHAPAAAPPAPTPPGSRSEALGRARALADAGKSAEALAELKLLLSEDPLQADAYLLRATLLQAMGQHDAVIADTKRALLLDRKLAFAHVVAATSFAAQDERAQARRALRNARVILASMPASDMVRGAQITAAELHAACRQLQRALLGERAPSPSAPGAKS</sequence>
<dbReference type="PANTHER" id="PTHR24422:SF19">
    <property type="entry name" value="CHEMOTAXIS PROTEIN METHYLTRANSFERASE"/>
    <property type="match status" value="1"/>
</dbReference>
<dbReference type="Gene3D" id="3.40.50.150">
    <property type="entry name" value="Vaccinia Virus protein VP39"/>
    <property type="match status" value="1"/>
</dbReference>
<dbReference type="SMART" id="SM00138">
    <property type="entry name" value="MeTrc"/>
    <property type="match status" value="1"/>
</dbReference>
<dbReference type="InterPro" id="IPR011990">
    <property type="entry name" value="TPR-like_helical_dom_sf"/>
</dbReference>
<dbReference type="SUPFAM" id="SSF53335">
    <property type="entry name" value="S-adenosyl-L-methionine-dependent methyltransferases"/>
    <property type="match status" value="1"/>
</dbReference>
<dbReference type="PRINTS" id="PR00996">
    <property type="entry name" value="CHERMTFRASE"/>
</dbReference>
<dbReference type="InterPro" id="IPR022642">
    <property type="entry name" value="CheR_C"/>
</dbReference>
<evidence type="ECO:0000256" key="1">
    <source>
        <dbReference type="ARBA" id="ARBA00022603"/>
    </source>
</evidence>
<dbReference type="Gene3D" id="1.25.40.10">
    <property type="entry name" value="Tetratricopeptide repeat domain"/>
    <property type="match status" value="1"/>
</dbReference>
<evidence type="ECO:0000259" key="5">
    <source>
        <dbReference type="PROSITE" id="PS50123"/>
    </source>
</evidence>
<dbReference type="Proteomes" id="UP000001880">
    <property type="component" value="Chromosome"/>
</dbReference>
<dbReference type="InterPro" id="IPR050903">
    <property type="entry name" value="Bact_Chemotaxis_MeTrfase"/>
</dbReference>
<feature type="compositionally biased region" description="Pro residues" evidence="4">
    <location>
        <begin position="277"/>
        <end position="293"/>
    </location>
</feature>
<accession>D0LTR4</accession>
<evidence type="ECO:0000313" key="7">
    <source>
        <dbReference type="Proteomes" id="UP000001880"/>
    </source>
</evidence>
<feature type="domain" description="CheR-type methyltransferase" evidence="5">
    <location>
        <begin position="17"/>
        <end position="277"/>
    </location>
</feature>
<dbReference type="eggNOG" id="COG1352">
    <property type="taxonomic scope" value="Bacteria"/>
</dbReference>
<dbReference type="InterPro" id="IPR029063">
    <property type="entry name" value="SAM-dependent_MTases_sf"/>
</dbReference>
<dbReference type="InterPro" id="IPR000780">
    <property type="entry name" value="CheR_MeTrfase"/>
</dbReference>
<dbReference type="PROSITE" id="PS50123">
    <property type="entry name" value="CHER"/>
    <property type="match status" value="1"/>
</dbReference>
<keyword evidence="1 6" id="KW-0489">Methyltransferase</keyword>
<dbReference type="AlphaFoldDB" id="D0LTR4"/>
<dbReference type="SUPFAM" id="SSF48452">
    <property type="entry name" value="TPR-like"/>
    <property type="match status" value="1"/>
</dbReference>
<feature type="region of interest" description="Disordered" evidence="4">
    <location>
        <begin position="272"/>
        <end position="354"/>
    </location>
</feature>
<protein>
    <submittedName>
        <fullName evidence="6">MCP methyltransferase, CheR-type</fullName>
        <ecNumber evidence="6">2.1.1.80</ecNumber>
    </submittedName>
</protein>
<dbReference type="EC" id="2.1.1.80" evidence="6"/>
<evidence type="ECO:0000256" key="4">
    <source>
        <dbReference type="SAM" id="MobiDB-lite"/>
    </source>
</evidence>
<dbReference type="PANTHER" id="PTHR24422">
    <property type="entry name" value="CHEMOTAXIS PROTEIN METHYLTRANSFERASE"/>
    <property type="match status" value="1"/>
</dbReference>
<dbReference type="STRING" id="502025.Hoch_3256"/>
<organism evidence="6 7">
    <name type="scientific">Haliangium ochraceum (strain DSM 14365 / JCM 11303 / SMP-2)</name>
    <dbReference type="NCBI Taxonomy" id="502025"/>
    <lineage>
        <taxon>Bacteria</taxon>
        <taxon>Pseudomonadati</taxon>
        <taxon>Myxococcota</taxon>
        <taxon>Polyangia</taxon>
        <taxon>Haliangiales</taxon>
        <taxon>Kofleriaceae</taxon>
        <taxon>Haliangium</taxon>
    </lineage>
</organism>
<dbReference type="HOGENOM" id="CLU_025854_4_1_7"/>